<dbReference type="AlphaFoldDB" id="A0AAQ4CRI3"/>
<accession>A0AAQ4CRI3</accession>
<sequence length="494" mass="56506">MKIGKDINFLAERVSMESFLEEAKEWANNISISKVPNDSLENAKLMIMDTIFTALISSRTHWAKRLDLFNVNYQELFPILSVMYDYDSTLLYYGHLGHGIVSPLLFSIPNVNVSGKELMEAVISSVEISARVAASLSVSRTRGQSMTSIHSLSTAVFLSKLYNQDLKNSMGLSLSYMIKPTSHGFGSLGKLYSASLGVEMGYKAFRLAKYQNVNENFLTDFLKQYGEYYLKAPLGGFNKRWHVNTLSVKKYPACAYAQTLIEGALEISKEVNLDEISEVTLRENMLTYFMDKNHERIVNEGNPSFTLLQFYSPYLLAVTIKDKGFGVTSYDERHIKDPLIWKLVYKVNILHDVNLTIKLLNEPLPFGVAINEIGADFIKKFLGDFEYNLRGVDLNEVNFEKTRKYMGIIIDVKTKEGRKISVEKEIVDGFHGTGLEKKREVVNKKFLDAIKDSNEDDLKNIYNILYNLEKRGNDELKFMYKVLTEEVKRELRQQ</sequence>
<dbReference type="Pfam" id="PF19305">
    <property type="entry name" value="MmgE_PrpD_C"/>
    <property type="match status" value="1"/>
</dbReference>
<evidence type="ECO:0000259" key="2">
    <source>
        <dbReference type="Pfam" id="PF19305"/>
    </source>
</evidence>
<evidence type="ECO:0000256" key="1">
    <source>
        <dbReference type="ARBA" id="ARBA00006174"/>
    </source>
</evidence>
<dbReference type="InterPro" id="IPR042183">
    <property type="entry name" value="MmgE/PrpD_sf_1"/>
</dbReference>
<dbReference type="EMBL" id="AP025226">
    <property type="protein sequence ID" value="BDB98414.1"/>
    <property type="molecule type" value="Genomic_DNA"/>
</dbReference>
<dbReference type="InterPro" id="IPR036148">
    <property type="entry name" value="MmgE/PrpD_sf"/>
</dbReference>
<dbReference type="GO" id="GO:0016829">
    <property type="term" value="F:lyase activity"/>
    <property type="evidence" value="ECO:0007669"/>
    <property type="project" value="InterPro"/>
</dbReference>
<name>A0AAQ4CRI3_9CREN</name>
<dbReference type="InterPro" id="IPR005656">
    <property type="entry name" value="MmgE_PrpD"/>
</dbReference>
<dbReference type="PANTHER" id="PTHR16943">
    <property type="entry name" value="2-METHYLCITRATE DEHYDRATASE-RELATED"/>
    <property type="match status" value="1"/>
</dbReference>
<dbReference type="Gene3D" id="3.30.1330.120">
    <property type="entry name" value="2-methylcitrate dehydratase PrpD"/>
    <property type="match status" value="1"/>
</dbReference>
<evidence type="ECO:0000313" key="4">
    <source>
        <dbReference type="Proteomes" id="UP001319921"/>
    </source>
</evidence>
<dbReference type="Gene3D" id="1.10.4100.10">
    <property type="entry name" value="2-methylcitrate dehydratase PrpD"/>
    <property type="match status" value="1"/>
</dbReference>
<dbReference type="Proteomes" id="UP001319921">
    <property type="component" value="Chromosome"/>
</dbReference>
<dbReference type="InterPro" id="IPR045337">
    <property type="entry name" value="MmgE_PrpD_C"/>
</dbReference>
<reference evidence="3 4" key="1">
    <citation type="journal article" date="2022" name="Microbiol. Resour. Announc.">
        <title>Complete Genome Sequence of the Hyperthermophilic and Acidophilic Archaeon Saccharolobus caldissimus Strain HS-3T.</title>
        <authorList>
            <person name="Sakai H.D."/>
            <person name="Kurosawa N."/>
        </authorList>
    </citation>
    <scope>NUCLEOTIDE SEQUENCE [LARGE SCALE GENOMIC DNA]</scope>
    <source>
        <strain evidence="3 4">JCM32116</strain>
    </source>
</reference>
<protein>
    <recommendedName>
        <fullName evidence="2">MmgE/PrpD C-terminal domain-containing protein</fullName>
    </recommendedName>
</protein>
<comment type="similarity">
    <text evidence="1">Belongs to the PrpD family.</text>
</comment>
<gene>
    <name evidence="3" type="ORF">SACC_14310</name>
</gene>
<dbReference type="SUPFAM" id="SSF103378">
    <property type="entry name" value="2-methylcitrate dehydratase PrpD"/>
    <property type="match status" value="1"/>
</dbReference>
<dbReference type="KEGG" id="scas:SACC_14310"/>
<keyword evidence="4" id="KW-1185">Reference proteome</keyword>
<feature type="domain" description="MmgE/PrpD C-terminal" evidence="2">
    <location>
        <begin position="251"/>
        <end position="356"/>
    </location>
</feature>
<dbReference type="InterPro" id="IPR042188">
    <property type="entry name" value="MmgE/PrpD_sf_2"/>
</dbReference>
<dbReference type="PANTHER" id="PTHR16943:SF8">
    <property type="entry name" value="2-METHYLCITRATE DEHYDRATASE"/>
    <property type="match status" value="1"/>
</dbReference>
<organism evidence="3 4">
    <name type="scientific">Saccharolobus caldissimus</name>
    <dbReference type="NCBI Taxonomy" id="1702097"/>
    <lineage>
        <taxon>Archaea</taxon>
        <taxon>Thermoproteota</taxon>
        <taxon>Thermoprotei</taxon>
        <taxon>Sulfolobales</taxon>
        <taxon>Sulfolobaceae</taxon>
        <taxon>Saccharolobus</taxon>
    </lineage>
</organism>
<evidence type="ECO:0000313" key="3">
    <source>
        <dbReference type="EMBL" id="BDB98414.1"/>
    </source>
</evidence>
<proteinExistence type="inferred from homology"/>